<dbReference type="OrthoDB" id="2322499at2759"/>
<name>A0A4S8LCF4_DENBC</name>
<dbReference type="SMART" id="SM00256">
    <property type="entry name" value="FBOX"/>
    <property type="match status" value="1"/>
</dbReference>
<dbReference type="AlphaFoldDB" id="A0A4S8LCF4"/>
<proteinExistence type="predicted"/>
<organism evidence="3 4">
    <name type="scientific">Dendrothele bispora (strain CBS 962.96)</name>
    <dbReference type="NCBI Taxonomy" id="1314807"/>
    <lineage>
        <taxon>Eukaryota</taxon>
        <taxon>Fungi</taxon>
        <taxon>Dikarya</taxon>
        <taxon>Basidiomycota</taxon>
        <taxon>Agaricomycotina</taxon>
        <taxon>Agaricomycetes</taxon>
        <taxon>Agaricomycetidae</taxon>
        <taxon>Agaricales</taxon>
        <taxon>Agaricales incertae sedis</taxon>
        <taxon>Dendrothele</taxon>
    </lineage>
</organism>
<feature type="compositionally biased region" description="Basic residues" evidence="1">
    <location>
        <begin position="66"/>
        <end position="78"/>
    </location>
</feature>
<accession>A0A4S8LCF4</accession>
<keyword evidence="4" id="KW-1185">Reference proteome</keyword>
<reference evidence="3 4" key="1">
    <citation type="journal article" date="2019" name="Nat. Ecol. Evol.">
        <title>Megaphylogeny resolves global patterns of mushroom evolution.</title>
        <authorList>
            <person name="Varga T."/>
            <person name="Krizsan K."/>
            <person name="Foldi C."/>
            <person name="Dima B."/>
            <person name="Sanchez-Garcia M."/>
            <person name="Sanchez-Ramirez S."/>
            <person name="Szollosi G.J."/>
            <person name="Szarkandi J.G."/>
            <person name="Papp V."/>
            <person name="Albert L."/>
            <person name="Andreopoulos W."/>
            <person name="Angelini C."/>
            <person name="Antonin V."/>
            <person name="Barry K.W."/>
            <person name="Bougher N.L."/>
            <person name="Buchanan P."/>
            <person name="Buyck B."/>
            <person name="Bense V."/>
            <person name="Catcheside P."/>
            <person name="Chovatia M."/>
            <person name="Cooper J."/>
            <person name="Damon W."/>
            <person name="Desjardin D."/>
            <person name="Finy P."/>
            <person name="Geml J."/>
            <person name="Haridas S."/>
            <person name="Hughes K."/>
            <person name="Justo A."/>
            <person name="Karasinski D."/>
            <person name="Kautmanova I."/>
            <person name="Kiss B."/>
            <person name="Kocsube S."/>
            <person name="Kotiranta H."/>
            <person name="LaButti K.M."/>
            <person name="Lechner B.E."/>
            <person name="Liimatainen K."/>
            <person name="Lipzen A."/>
            <person name="Lukacs Z."/>
            <person name="Mihaltcheva S."/>
            <person name="Morgado L.N."/>
            <person name="Niskanen T."/>
            <person name="Noordeloos M.E."/>
            <person name="Ohm R.A."/>
            <person name="Ortiz-Santana B."/>
            <person name="Ovrebo C."/>
            <person name="Racz N."/>
            <person name="Riley R."/>
            <person name="Savchenko A."/>
            <person name="Shiryaev A."/>
            <person name="Soop K."/>
            <person name="Spirin V."/>
            <person name="Szebenyi C."/>
            <person name="Tomsovsky M."/>
            <person name="Tulloss R.E."/>
            <person name="Uehling J."/>
            <person name="Grigoriev I.V."/>
            <person name="Vagvolgyi C."/>
            <person name="Papp T."/>
            <person name="Martin F.M."/>
            <person name="Miettinen O."/>
            <person name="Hibbett D.S."/>
            <person name="Nagy L.G."/>
        </authorList>
    </citation>
    <scope>NUCLEOTIDE SEQUENCE [LARGE SCALE GENOMIC DNA]</scope>
    <source>
        <strain evidence="3 4">CBS 962.96</strain>
    </source>
</reference>
<feature type="region of interest" description="Disordered" evidence="1">
    <location>
        <begin position="1"/>
        <end position="78"/>
    </location>
</feature>
<evidence type="ECO:0000256" key="1">
    <source>
        <dbReference type="SAM" id="MobiDB-lite"/>
    </source>
</evidence>
<evidence type="ECO:0000259" key="2">
    <source>
        <dbReference type="PROSITE" id="PS50181"/>
    </source>
</evidence>
<feature type="domain" description="F-box" evidence="2">
    <location>
        <begin position="102"/>
        <end position="151"/>
    </location>
</feature>
<gene>
    <name evidence="3" type="ORF">K435DRAFT_782940</name>
</gene>
<dbReference type="InterPro" id="IPR001810">
    <property type="entry name" value="F-box_dom"/>
</dbReference>
<dbReference type="EMBL" id="ML179505">
    <property type="protein sequence ID" value="THU86283.1"/>
    <property type="molecule type" value="Genomic_DNA"/>
</dbReference>
<dbReference type="CDD" id="cd09917">
    <property type="entry name" value="F-box_SF"/>
    <property type="match status" value="1"/>
</dbReference>
<protein>
    <recommendedName>
        <fullName evidence="2">F-box domain-containing protein</fullName>
    </recommendedName>
</protein>
<dbReference type="SUPFAM" id="SSF81383">
    <property type="entry name" value="F-box domain"/>
    <property type="match status" value="1"/>
</dbReference>
<dbReference type="CDD" id="cd20805">
    <property type="entry name" value="C1_DGK_rpt2"/>
    <property type="match status" value="1"/>
</dbReference>
<dbReference type="InterPro" id="IPR036047">
    <property type="entry name" value="F-box-like_dom_sf"/>
</dbReference>
<dbReference type="PROSITE" id="PS50181">
    <property type="entry name" value="FBOX"/>
    <property type="match status" value="1"/>
</dbReference>
<dbReference type="Pfam" id="PF00646">
    <property type="entry name" value="F-box"/>
    <property type="match status" value="1"/>
</dbReference>
<feature type="compositionally biased region" description="Low complexity" evidence="1">
    <location>
        <begin position="55"/>
        <end position="65"/>
    </location>
</feature>
<evidence type="ECO:0000313" key="3">
    <source>
        <dbReference type="EMBL" id="THU86283.1"/>
    </source>
</evidence>
<sequence length="715" mass="83732">MTRKSARLQGKRKADTQTDLQTTGATEPPQKRIKSSEVQDSDEEGFEDQQVSEPSSGDATESTSSSRKKTRVSGNSLKKRAAKLVPVDERFKKVRGRLGLLHKLVTEMPLDVIFEIFAHLRPLDILRLSRTSRDLHNLLTSRSSEHVWRNARLNVEGLPPLPTDLNEIQYAKLMFDTICQVCGNHCYTVFWDCRVRCCKKCVHEVLLSEDMLYREHCRIMQSSDFYRYIVYVPHDRTRMKRGMEELFSSSTFKSISDDYGKSVKVLNDAGQRVTDEQQLAAWKLQMNTKRTEHQHYTRLCEQWSKGQRDSREDELREIRQQRRSQIEDRLIELGWGPELRERLRQENGSDDFWNHKLIRQSKLLTDRLWDQITPTVFELLQPVRDRRLRVEQINVLKPRYEALKRCYDIYIFQQENLKKSGFPPFGDVIESHIGYDIIFNTPYEQLLSEDAFHEELKKLPDFIDDWNKRKTQELVEIVQKDIPEATVDTLGLVKTVFCCQSCNALLWYPAVFQHRCLTHLHTHASNLDIYHGFNPYDQLDSVPWNKHSTRILFSKTLSISLSLIMQTCGLDPDTALLEDLDSLDDVILECKNCYHNGRRTFMRWSRAFLHNQYFGQSHVPTPVKPSEQLQQKLLDFERPRGGFIVYTCDHCPDTPMGKQRRNYGDLCSHLLQEHGKERVTRKDWSHGPSFNLFEKAPSHIVLEWPEDDANDTPQI</sequence>
<evidence type="ECO:0000313" key="4">
    <source>
        <dbReference type="Proteomes" id="UP000297245"/>
    </source>
</evidence>
<feature type="compositionally biased region" description="Basic residues" evidence="1">
    <location>
        <begin position="1"/>
        <end position="11"/>
    </location>
</feature>
<dbReference type="Proteomes" id="UP000297245">
    <property type="component" value="Unassembled WGS sequence"/>
</dbReference>